<feature type="non-terminal residue" evidence="1">
    <location>
        <position position="57"/>
    </location>
</feature>
<comment type="caution">
    <text evidence="1">The sequence shown here is derived from an EMBL/GenBank/DDBJ whole genome shotgun (WGS) entry which is preliminary data.</text>
</comment>
<evidence type="ECO:0000313" key="1">
    <source>
        <dbReference type="EMBL" id="CAG8725398.1"/>
    </source>
</evidence>
<organism evidence="1 2">
    <name type="scientific">Funneliformis mosseae</name>
    <name type="common">Endomycorrhizal fungus</name>
    <name type="synonym">Glomus mosseae</name>
    <dbReference type="NCBI Taxonomy" id="27381"/>
    <lineage>
        <taxon>Eukaryota</taxon>
        <taxon>Fungi</taxon>
        <taxon>Fungi incertae sedis</taxon>
        <taxon>Mucoromycota</taxon>
        <taxon>Glomeromycotina</taxon>
        <taxon>Glomeromycetes</taxon>
        <taxon>Glomerales</taxon>
        <taxon>Glomeraceae</taxon>
        <taxon>Funneliformis</taxon>
    </lineage>
</organism>
<evidence type="ECO:0000313" key="2">
    <source>
        <dbReference type="Proteomes" id="UP000789375"/>
    </source>
</evidence>
<accession>A0A9N9NEC5</accession>
<reference evidence="1" key="1">
    <citation type="submission" date="2021-06" db="EMBL/GenBank/DDBJ databases">
        <authorList>
            <person name="Kallberg Y."/>
            <person name="Tangrot J."/>
            <person name="Rosling A."/>
        </authorList>
    </citation>
    <scope>NUCLEOTIDE SEQUENCE</scope>
    <source>
        <strain evidence="1">87-6 pot B 2015</strain>
    </source>
</reference>
<name>A0A9N9NEC5_FUNMO</name>
<dbReference type="AlphaFoldDB" id="A0A9N9NEC5"/>
<dbReference type="Proteomes" id="UP000789375">
    <property type="component" value="Unassembled WGS sequence"/>
</dbReference>
<proteinExistence type="predicted"/>
<protein>
    <submittedName>
        <fullName evidence="1">2826_t:CDS:1</fullName>
    </submittedName>
</protein>
<feature type="non-terminal residue" evidence="1">
    <location>
        <position position="1"/>
    </location>
</feature>
<gene>
    <name evidence="1" type="ORF">FMOSSE_LOCUS15302</name>
</gene>
<sequence>EELALAFGEYHMVSKNKDFRKKDLLSDDIIEDKDSLAGQKEKRTEVAMHNQVTSLIA</sequence>
<keyword evidence="2" id="KW-1185">Reference proteome</keyword>
<dbReference type="EMBL" id="CAJVPP010014865">
    <property type="protein sequence ID" value="CAG8725398.1"/>
    <property type="molecule type" value="Genomic_DNA"/>
</dbReference>